<dbReference type="CDD" id="cd02966">
    <property type="entry name" value="TlpA_like_family"/>
    <property type="match status" value="1"/>
</dbReference>
<keyword evidence="1" id="KW-1133">Transmembrane helix</keyword>
<dbReference type="InterPro" id="IPR050553">
    <property type="entry name" value="Thioredoxin_ResA/DsbE_sf"/>
</dbReference>
<keyword evidence="4" id="KW-1185">Reference proteome</keyword>
<dbReference type="EMBL" id="CP036525">
    <property type="protein sequence ID" value="QDT07014.1"/>
    <property type="molecule type" value="Genomic_DNA"/>
</dbReference>
<dbReference type="Proteomes" id="UP000318538">
    <property type="component" value="Chromosome"/>
</dbReference>
<keyword evidence="1" id="KW-0472">Membrane</keyword>
<proteinExistence type="predicted"/>
<dbReference type="PROSITE" id="PS51352">
    <property type="entry name" value="THIOREDOXIN_2"/>
    <property type="match status" value="1"/>
</dbReference>
<dbReference type="KEGG" id="rlc:K227x_54390"/>
<accession>A0A517NIQ7</accession>
<gene>
    <name evidence="3" type="primary">resA_7</name>
    <name evidence="3" type="ORF">K227x_54390</name>
</gene>
<feature type="transmembrane region" description="Helical" evidence="1">
    <location>
        <begin position="54"/>
        <end position="78"/>
    </location>
</feature>
<dbReference type="PANTHER" id="PTHR42852">
    <property type="entry name" value="THIOL:DISULFIDE INTERCHANGE PROTEIN DSBE"/>
    <property type="match status" value="1"/>
</dbReference>
<reference evidence="3 4" key="1">
    <citation type="submission" date="2019-02" db="EMBL/GenBank/DDBJ databases">
        <title>Deep-cultivation of Planctomycetes and their phenomic and genomic characterization uncovers novel biology.</title>
        <authorList>
            <person name="Wiegand S."/>
            <person name="Jogler M."/>
            <person name="Boedeker C."/>
            <person name="Pinto D."/>
            <person name="Vollmers J."/>
            <person name="Rivas-Marin E."/>
            <person name="Kohn T."/>
            <person name="Peeters S.H."/>
            <person name="Heuer A."/>
            <person name="Rast P."/>
            <person name="Oberbeckmann S."/>
            <person name="Bunk B."/>
            <person name="Jeske O."/>
            <person name="Meyerdierks A."/>
            <person name="Storesund J.E."/>
            <person name="Kallscheuer N."/>
            <person name="Luecker S."/>
            <person name="Lage O.M."/>
            <person name="Pohl T."/>
            <person name="Merkel B.J."/>
            <person name="Hornburger P."/>
            <person name="Mueller R.-W."/>
            <person name="Bruemmer F."/>
            <person name="Labrenz M."/>
            <person name="Spormann A.M."/>
            <person name="Op den Camp H."/>
            <person name="Overmann J."/>
            <person name="Amann R."/>
            <person name="Jetten M.S.M."/>
            <person name="Mascher T."/>
            <person name="Medema M.H."/>
            <person name="Devos D.P."/>
            <person name="Kaster A.-K."/>
            <person name="Ovreas L."/>
            <person name="Rohde M."/>
            <person name="Galperin M.Y."/>
            <person name="Jogler C."/>
        </authorList>
    </citation>
    <scope>NUCLEOTIDE SEQUENCE [LARGE SCALE GENOMIC DNA]</scope>
    <source>
        <strain evidence="3 4">K22_7</strain>
    </source>
</reference>
<evidence type="ECO:0000313" key="3">
    <source>
        <dbReference type="EMBL" id="QDT07014.1"/>
    </source>
</evidence>
<dbReference type="InterPro" id="IPR013766">
    <property type="entry name" value="Thioredoxin_domain"/>
</dbReference>
<dbReference type="RefSeq" id="WP_145174466.1">
    <property type="nucleotide sequence ID" value="NZ_CP036525.1"/>
</dbReference>
<protein>
    <submittedName>
        <fullName evidence="3">Thiol-disulfide oxidoreductase ResA</fullName>
    </submittedName>
</protein>
<sequence length="239" mass="26003">MIVTSELSLRFLHAAICLTLLKCADATTSIRLKSSGTNVKLNADASRLRSVSTWLLLLASIFVCTVAVLAFLLGFPYLRPPMDPVTQQQWTASERELEAMVGQSTPAFVGGQWVGGTEPVVSGKPRLLFFWATWCSVCDPYLIDLQNLVGEDVVIIGMHPAGTEGPEVVEAIHRMNLSYPTFLSTDERGPTAPIAGFPVTFFPYSILVDSDGKVVSHGPGLGETKEKLLMMSQRSLESK</sequence>
<dbReference type="SUPFAM" id="SSF52833">
    <property type="entry name" value="Thioredoxin-like"/>
    <property type="match status" value="1"/>
</dbReference>
<keyword evidence="1" id="KW-0812">Transmembrane</keyword>
<evidence type="ECO:0000259" key="2">
    <source>
        <dbReference type="PROSITE" id="PS51352"/>
    </source>
</evidence>
<feature type="domain" description="Thioredoxin" evidence="2">
    <location>
        <begin position="99"/>
        <end position="237"/>
    </location>
</feature>
<evidence type="ECO:0000313" key="4">
    <source>
        <dbReference type="Proteomes" id="UP000318538"/>
    </source>
</evidence>
<name>A0A517NIQ7_9BACT</name>
<dbReference type="PANTHER" id="PTHR42852:SF13">
    <property type="entry name" value="PROTEIN DIPZ"/>
    <property type="match status" value="1"/>
</dbReference>
<dbReference type="AlphaFoldDB" id="A0A517NIQ7"/>
<dbReference type="Gene3D" id="3.40.30.10">
    <property type="entry name" value="Glutaredoxin"/>
    <property type="match status" value="1"/>
</dbReference>
<evidence type="ECO:0000256" key="1">
    <source>
        <dbReference type="SAM" id="Phobius"/>
    </source>
</evidence>
<dbReference type="InterPro" id="IPR036249">
    <property type="entry name" value="Thioredoxin-like_sf"/>
</dbReference>
<organism evidence="3 4">
    <name type="scientific">Rubripirellula lacrimiformis</name>
    <dbReference type="NCBI Taxonomy" id="1930273"/>
    <lineage>
        <taxon>Bacteria</taxon>
        <taxon>Pseudomonadati</taxon>
        <taxon>Planctomycetota</taxon>
        <taxon>Planctomycetia</taxon>
        <taxon>Pirellulales</taxon>
        <taxon>Pirellulaceae</taxon>
        <taxon>Rubripirellula</taxon>
    </lineage>
</organism>
<dbReference type="OrthoDB" id="288837at2"/>